<accession>A0A0E2Z238</accession>
<dbReference type="InterPro" id="IPR025979">
    <property type="entry name" value="ChrR-like_cupin_dom"/>
</dbReference>
<dbReference type="InterPro" id="IPR041916">
    <property type="entry name" value="Anti_sigma_zinc_sf"/>
</dbReference>
<dbReference type="InterPro" id="IPR011051">
    <property type="entry name" value="RmlC_Cupin_sf"/>
</dbReference>
<dbReference type="Proteomes" id="UP000028839">
    <property type="component" value="Unassembled WGS sequence"/>
</dbReference>
<reference evidence="2 3" key="1">
    <citation type="submission" date="2014-07" db="EMBL/GenBank/DDBJ databases">
        <title>Comparative analysis of Nitrosococcus oceani genome inventories of strains from Pacific and Atlantic gyres.</title>
        <authorList>
            <person name="Lim C.K."/>
            <person name="Wang L."/>
            <person name="Sayavedra-Soto L.A."/>
            <person name="Klotz M.G."/>
        </authorList>
    </citation>
    <scope>NUCLEOTIDE SEQUENCE [LARGE SCALE GENOMIC DNA]</scope>
    <source>
        <strain evidence="2 3">C-27</strain>
    </source>
</reference>
<name>A0A0E2Z238_9GAMM</name>
<gene>
    <name evidence="2" type="ORF">IB75_07725</name>
</gene>
<proteinExistence type="predicted"/>
<evidence type="ECO:0000313" key="2">
    <source>
        <dbReference type="EMBL" id="KFI19688.1"/>
    </source>
</evidence>
<sequence length="210" mass="23306">MKRKENKAWIDLALENLSEKELKELRQNLASDPQFQEELVSVKELLAAIALNLEPEPPAPELKARLLDGICGKNRFLPFLSRLTELFDLSPREAQAYLERLDDPTAWKTVLPGVQTIKIQAGPATAGAKSNFLRVLPGASFPYHTHRGLESSLLLQGCCRSEDGVINRAGDLLYQETGTAHSFQVISEQAVIAAVVCFGIDFINPPDRKR</sequence>
<evidence type="ECO:0000313" key="3">
    <source>
        <dbReference type="Proteomes" id="UP000028839"/>
    </source>
</evidence>
<dbReference type="AlphaFoldDB" id="A0A0E2Z238"/>
<dbReference type="HOGENOM" id="CLU_1304250_0_0_6"/>
<dbReference type="Gene3D" id="2.60.120.10">
    <property type="entry name" value="Jelly Rolls"/>
    <property type="match status" value="1"/>
</dbReference>
<dbReference type="InterPro" id="IPR014710">
    <property type="entry name" value="RmlC-like_jellyroll"/>
</dbReference>
<dbReference type="OrthoDB" id="2988517at2"/>
<dbReference type="SUPFAM" id="SSF51182">
    <property type="entry name" value="RmlC-like cupins"/>
    <property type="match status" value="1"/>
</dbReference>
<dbReference type="EMBL" id="JPGN01000043">
    <property type="protein sequence ID" value="KFI19688.1"/>
    <property type="molecule type" value="Genomic_DNA"/>
</dbReference>
<feature type="domain" description="ChrR-like cupin" evidence="1">
    <location>
        <begin position="105"/>
        <end position="194"/>
    </location>
</feature>
<protein>
    <submittedName>
        <fullName evidence="2">Cupin</fullName>
    </submittedName>
</protein>
<organism evidence="2 3">
    <name type="scientific">Nitrosococcus oceani C-27</name>
    <dbReference type="NCBI Taxonomy" id="314279"/>
    <lineage>
        <taxon>Bacteria</taxon>
        <taxon>Pseudomonadati</taxon>
        <taxon>Pseudomonadota</taxon>
        <taxon>Gammaproteobacteria</taxon>
        <taxon>Chromatiales</taxon>
        <taxon>Chromatiaceae</taxon>
        <taxon>Nitrosococcus</taxon>
    </lineage>
</organism>
<evidence type="ECO:0000259" key="1">
    <source>
        <dbReference type="Pfam" id="PF12973"/>
    </source>
</evidence>
<dbReference type="Gene3D" id="1.10.10.1320">
    <property type="entry name" value="Anti-sigma factor, zinc-finger domain"/>
    <property type="match status" value="1"/>
</dbReference>
<dbReference type="Pfam" id="PF12973">
    <property type="entry name" value="Cupin_7"/>
    <property type="match status" value="1"/>
</dbReference>
<comment type="caution">
    <text evidence="2">The sequence shown here is derived from an EMBL/GenBank/DDBJ whole genome shotgun (WGS) entry which is preliminary data.</text>
</comment>